<feature type="transmembrane region" description="Helical" evidence="7">
    <location>
        <begin position="40"/>
        <end position="57"/>
    </location>
</feature>
<dbReference type="EMBL" id="RZNJ01000002">
    <property type="protein sequence ID" value="RUT32814.1"/>
    <property type="molecule type" value="Genomic_DNA"/>
</dbReference>
<feature type="transmembrane region" description="Helical" evidence="7">
    <location>
        <begin position="268"/>
        <end position="291"/>
    </location>
</feature>
<dbReference type="Proteomes" id="UP000281547">
    <property type="component" value="Unassembled WGS sequence"/>
</dbReference>
<dbReference type="PANTHER" id="PTHR21716">
    <property type="entry name" value="TRANSMEMBRANE PROTEIN"/>
    <property type="match status" value="1"/>
</dbReference>
<name>A0A433XFM9_9HYPH</name>
<evidence type="ECO:0000256" key="6">
    <source>
        <dbReference type="SAM" id="MobiDB-lite"/>
    </source>
</evidence>
<comment type="similarity">
    <text evidence="2">Belongs to the autoinducer-2 exporter (AI-2E) (TC 2.A.86) family.</text>
</comment>
<dbReference type="GO" id="GO:0055085">
    <property type="term" value="P:transmembrane transport"/>
    <property type="evidence" value="ECO:0007669"/>
    <property type="project" value="TreeGrafter"/>
</dbReference>
<reference evidence="8 9" key="1">
    <citation type="journal article" date="2016" name="Int. J. Syst. Evol. Microbiol.">
        <title>Arsenicitalea aurantiaca gen. nov., sp. nov., a new member of the family Hyphomicrobiaceae, isolated from high-arsenic sediment.</title>
        <authorList>
            <person name="Mu Y."/>
            <person name="Zhou L."/>
            <person name="Zeng X.C."/>
            <person name="Liu L."/>
            <person name="Pan Y."/>
            <person name="Chen X."/>
            <person name="Wang J."/>
            <person name="Li S."/>
            <person name="Li W.J."/>
            <person name="Wang Y."/>
        </authorList>
    </citation>
    <scope>NUCLEOTIDE SEQUENCE [LARGE SCALE GENOMIC DNA]</scope>
    <source>
        <strain evidence="8 9">42-50</strain>
    </source>
</reference>
<feature type="transmembrane region" description="Helical" evidence="7">
    <location>
        <begin position="93"/>
        <end position="115"/>
    </location>
</feature>
<dbReference type="GO" id="GO:0016020">
    <property type="term" value="C:membrane"/>
    <property type="evidence" value="ECO:0007669"/>
    <property type="project" value="UniProtKB-SubCell"/>
</dbReference>
<feature type="transmembrane region" description="Helical" evidence="7">
    <location>
        <begin position="298"/>
        <end position="318"/>
    </location>
</feature>
<evidence type="ECO:0000313" key="8">
    <source>
        <dbReference type="EMBL" id="RUT32814.1"/>
    </source>
</evidence>
<feature type="compositionally biased region" description="Basic residues" evidence="6">
    <location>
        <begin position="412"/>
        <end position="421"/>
    </location>
</feature>
<feature type="transmembrane region" description="Helical" evidence="7">
    <location>
        <begin position="177"/>
        <end position="203"/>
    </location>
</feature>
<feature type="region of interest" description="Disordered" evidence="6">
    <location>
        <begin position="401"/>
        <end position="421"/>
    </location>
</feature>
<dbReference type="InterPro" id="IPR002549">
    <property type="entry name" value="AI-2E-like"/>
</dbReference>
<evidence type="ECO:0000256" key="7">
    <source>
        <dbReference type="SAM" id="Phobius"/>
    </source>
</evidence>
<dbReference type="Pfam" id="PF01594">
    <property type="entry name" value="AI-2E_transport"/>
    <property type="match status" value="1"/>
</dbReference>
<accession>A0A433XFM9</accession>
<evidence type="ECO:0000256" key="4">
    <source>
        <dbReference type="ARBA" id="ARBA00022989"/>
    </source>
</evidence>
<keyword evidence="4 7" id="KW-1133">Transmembrane helix</keyword>
<proteinExistence type="inferred from homology"/>
<evidence type="ECO:0000313" key="9">
    <source>
        <dbReference type="Proteomes" id="UP000281547"/>
    </source>
</evidence>
<evidence type="ECO:0000256" key="3">
    <source>
        <dbReference type="ARBA" id="ARBA00022692"/>
    </source>
</evidence>
<sequence length="421" mass="45260">MGLATTMRVAYPRADHESADSGSAHWTQGLPRMMTLRNHVAIWIGFFVVSILLLWVFRSILLPFVVGLALAYLLNPLVNLLQRIRISRGWASALALFSVLSIILGLILSFMPLVISQAIGLVQRLPGYVTDLQALARSYAPQLNEWLGPERAAQLEQTLGELTANLLGFVGSLTAGIAASGLGLINTLAFIIVAPVVAFYMLLDWEGMVRGLDDLLPREQRTEIRGVIDQIDRSMAGVIRGQGGVILVLCIYYASALSLVGLNFGLAIGLIAGLFSFVPFVGFAIGFVLSVGVGIVQFWPDWVMVAIVFAIFLVGQFLEGNILYPKLVGSSININPVWLMFALFAFGLLFGFVGLLLAVPLAAIAGVLTRYAISKYKGSTLYLGRTDDEVAVAAAAATMGEVAPTPPAPRPRAGRRTRGAT</sequence>
<keyword evidence="5 7" id="KW-0472">Membrane</keyword>
<gene>
    <name evidence="8" type="ORF">EMQ25_06640</name>
</gene>
<feature type="transmembrane region" description="Helical" evidence="7">
    <location>
        <begin position="243"/>
        <end position="262"/>
    </location>
</feature>
<comment type="caution">
    <text evidence="8">The sequence shown here is derived from an EMBL/GenBank/DDBJ whole genome shotgun (WGS) entry which is preliminary data.</text>
</comment>
<dbReference type="PANTHER" id="PTHR21716:SF64">
    <property type="entry name" value="AI-2 TRANSPORT PROTEIN TQSA"/>
    <property type="match status" value="1"/>
</dbReference>
<feature type="transmembrane region" description="Helical" evidence="7">
    <location>
        <begin position="63"/>
        <end position="81"/>
    </location>
</feature>
<dbReference type="AlphaFoldDB" id="A0A433XFM9"/>
<comment type="subcellular location">
    <subcellularLocation>
        <location evidence="1">Membrane</location>
        <topology evidence="1">Multi-pass membrane protein</topology>
    </subcellularLocation>
</comment>
<feature type="transmembrane region" description="Helical" evidence="7">
    <location>
        <begin position="338"/>
        <end position="368"/>
    </location>
</feature>
<evidence type="ECO:0000256" key="1">
    <source>
        <dbReference type="ARBA" id="ARBA00004141"/>
    </source>
</evidence>
<organism evidence="8 9">
    <name type="scientific">Arsenicitalea aurantiaca</name>
    <dbReference type="NCBI Taxonomy" id="1783274"/>
    <lineage>
        <taxon>Bacteria</taxon>
        <taxon>Pseudomonadati</taxon>
        <taxon>Pseudomonadota</taxon>
        <taxon>Alphaproteobacteria</taxon>
        <taxon>Hyphomicrobiales</taxon>
        <taxon>Devosiaceae</taxon>
        <taxon>Arsenicitalea</taxon>
    </lineage>
</organism>
<evidence type="ECO:0000256" key="5">
    <source>
        <dbReference type="ARBA" id="ARBA00023136"/>
    </source>
</evidence>
<keyword evidence="9" id="KW-1185">Reference proteome</keyword>
<protein>
    <submittedName>
        <fullName evidence="8">AI-2E family transporter</fullName>
    </submittedName>
</protein>
<evidence type="ECO:0000256" key="2">
    <source>
        <dbReference type="ARBA" id="ARBA00009773"/>
    </source>
</evidence>
<keyword evidence="3 7" id="KW-0812">Transmembrane</keyword>